<name>A0A449IDJ1_PSEFR</name>
<gene>
    <name evidence="6" type="primary">oxyR_1</name>
    <name evidence="6" type="ORF">NCTC10754_00060</name>
</gene>
<dbReference type="AlphaFoldDB" id="A0A449IDJ1"/>
<reference evidence="6 7" key="1">
    <citation type="submission" date="2019-02" db="EMBL/GenBank/DDBJ databases">
        <authorList>
            <consortium name="Pathogen Informatics"/>
        </authorList>
    </citation>
    <scope>NUCLEOTIDE SEQUENCE [LARGE SCALE GENOMIC DNA]</scope>
    <source>
        <strain evidence="6 7">3012STDY7103891</strain>
    </source>
</reference>
<keyword evidence="3" id="KW-0238">DNA-binding</keyword>
<proteinExistence type="inferred from homology"/>
<dbReference type="GO" id="GO:0000976">
    <property type="term" value="F:transcription cis-regulatory region binding"/>
    <property type="evidence" value="ECO:0007669"/>
    <property type="project" value="TreeGrafter"/>
</dbReference>
<dbReference type="RefSeq" id="WP_095027136.1">
    <property type="nucleotide sequence ID" value="NZ_CAACYJ010000001.1"/>
</dbReference>
<protein>
    <submittedName>
        <fullName evidence="6">LysR family transcriptional regulator</fullName>
    </submittedName>
</protein>
<dbReference type="Gene3D" id="3.40.190.10">
    <property type="entry name" value="Periplasmic binding protein-like II"/>
    <property type="match status" value="2"/>
</dbReference>
<evidence type="ECO:0000313" key="7">
    <source>
        <dbReference type="Proteomes" id="UP000330809"/>
    </source>
</evidence>
<dbReference type="InterPro" id="IPR000847">
    <property type="entry name" value="LysR_HTH_N"/>
</dbReference>
<evidence type="ECO:0000256" key="4">
    <source>
        <dbReference type="ARBA" id="ARBA00023163"/>
    </source>
</evidence>
<comment type="similarity">
    <text evidence="1">Belongs to the LysR transcriptional regulatory family.</text>
</comment>
<dbReference type="Pfam" id="PF00126">
    <property type="entry name" value="HTH_1"/>
    <property type="match status" value="1"/>
</dbReference>
<evidence type="ECO:0000256" key="3">
    <source>
        <dbReference type="ARBA" id="ARBA00023125"/>
    </source>
</evidence>
<dbReference type="PROSITE" id="PS50931">
    <property type="entry name" value="HTH_LYSR"/>
    <property type="match status" value="1"/>
</dbReference>
<dbReference type="Pfam" id="PF03466">
    <property type="entry name" value="LysR_substrate"/>
    <property type="match status" value="1"/>
</dbReference>
<dbReference type="Gene3D" id="1.10.10.10">
    <property type="entry name" value="Winged helix-like DNA-binding domain superfamily/Winged helix DNA-binding domain"/>
    <property type="match status" value="1"/>
</dbReference>
<evidence type="ECO:0000256" key="1">
    <source>
        <dbReference type="ARBA" id="ARBA00009437"/>
    </source>
</evidence>
<evidence type="ECO:0000313" key="6">
    <source>
        <dbReference type="EMBL" id="VFB17542.1"/>
    </source>
</evidence>
<organism evidence="6 7">
    <name type="scientific">Pseudomonas fragi</name>
    <dbReference type="NCBI Taxonomy" id="296"/>
    <lineage>
        <taxon>Bacteria</taxon>
        <taxon>Pseudomonadati</taxon>
        <taxon>Pseudomonadota</taxon>
        <taxon>Gammaproteobacteria</taxon>
        <taxon>Pseudomonadales</taxon>
        <taxon>Pseudomonadaceae</taxon>
        <taxon>Pseudomonas</taxon>
    </lineage>
</organism>
<keyword evidence="4" id="KW-0804">Transcription</keyword>
<dbReference type="PANTHER" id="PTHR30126:SF94">
    <property type="entry name" value="LYSR FAMILY TRANSCRIPTIONAL REGULATOR"/>
    <property type="match status" value="1"/>
</dbReference>
<dbReference type="InterPro" id="IPR005119">
    <property type="entry name" value="LysR_subst-bd"/>
</dbReference>
<dbReference type="Proteomes" id="UP000330809">
    <property type="component" value="Unassembled WGS sequence"/>
</dbReference>
<dbReference type="InterPro" id="IPR036388">
    <property type="entry name" value="WH-like_DNA-bd_sf"/>
</dbReference>
<keyword evidence="2" id="KW-0805">Transcription regulation</keyword>
<feature type="domain" description="HTH lysR-type" evidence="5">
    <location>
        <begin position="1"/>
        <end position="58"/>
    </location>
</feature>
<dbReference type="InterPro" id="IPR036390">
    <property type="entry name" value="WH_DNA-bd_sf"/>
</dbReference>
<accession>A0A449IDJ1</accession>
<dbReference type="SUPFAM" id="SSF46785">
    <property type="entry name" value="Winged helix' DNA-binding domain"/>
    <property type="match status" value="1"/>
</dbReference>
<evidence type="ECO:0000259" key="5">
    <source>
        <dbReference type="PROSITE" id="PS50931"/>
    </source>
</evidence>
<evidence type="ECO:0000256" key="2">
    <source>
        <dbReference type="ARBA" id="ARBA00023015"/>
    </source>
</evidence>
<dbReference type="GO" id="GO:0003700">
    <property type="term" value="F:DNA-binding transcription factor activity"/>
    <property type="evidence" value="ECO:0007669"/>
    <property type="project" value="InterPro"/>
</dbReference>
<sequence>MDTRYLKSLIAVVDCGSIARAARLENLTAAAVSQRILALERQLGLELLVRIGHEAKPSLACLDLLPRARAIVNEVALLAGDADSQGLTGPLRIGAISTVLTGLLPQALRALTRSTPQLKPVIVPGTSRALYQALEANELDAAIVVAPPFALSKTFEVVVLRKEPLLFISNEPSTQGIDARLQHCPYIQYDPDAWGGRHALQYLQDHSLSPAALLDLDALETIALLTAQGLGVSLVPCWSGIERWTGSCVLEPVGDERYDREIVLLSHAQGPRLRMVDVLQGALLETAGSHL</sequence>
<dbReference type="PANTHER" id="PTHR30126">
    <property type="entry name" value="HTH-TYPE TRANSCRIPTIONAL REGULATOR"/>
    <property type="match status" value="1"/>
</dbReference>
<dbReference type="SUPFAM" id="SSF53850">
    <property type="entry name" value="Periplasmic binding protein-like II"/>
    <property type="match status" value="1"/>
</dbReference>
<dbReference type="EMBL" id="CAACYJ010000001">
    <property type="protein sequence ID" value="VFB17542.1"/>
    <property type="molecule type" value="Genomic_DNA"/>
</dbReference>